<keyword evidence="3" id="KW-0812">Transmembrane</keyword>
<feature type="transmembrane region" description="Helical" evidence="3">
    <location>
        <begin position="20"/>
        <end position="40"/>
    </location>
</feature>
<evidence type="ECO:0000256" key="3">
    <source>
        <dbReference type="SAM" id="Phobius"/>
    </source>
</evidence>
<evidence type="ECO:0000256" key="2">
    <source>
        <dbReference type="ARBA" id="ARBA00023002"/>
    </source>
</evidence>
<dbReference type="SUPFAM" id="SSF53720">
    <property type="entry name" value="ALDH-like"/>
    <property type="match status" value="1"/>
</dbReference>
<dbReference type="Gene3D" id="3.40.309.10">
    <property type="entry name" value="Aldehyde Dehydrogenase, Chain A, domain 2"/>
    <property type="match status" value="1"/>
</dbReference>
<accession>A0A397TC95</accession>
<comment type="caution">
    <text evidence="5">The sequence shown here is derived from an EMBL/GenBank/DDBJ whole genome shotgun (WGS) entry which is preliminary data.</text>
</comment>
<name>A0A397TC95_9GLOM</name>
<dbReference type="CDD" id="cd07098">
    <property type="entry name" value="ALDH_F15-22"/>
    <property type="match status" value="1"/>
</dbReference>
<keyword evidence="6" id="KW-1185">Reference proteome</keyword>
<dbReference type="AlphaFoldDB" id="A0A397TC95"/>
<dbReference type="PROSITE" id="PS00070">
    <property type="entry name" value="ALDEHYDE_DEHYDR_CYS"/>
    <property type="match status" value="1"/>
</dbReference>
<keyword evidence="3" id="KW-1133">Transmembrane helix</keyword>
<evidence type="ECO:0000313" key="5">
    <source>
        <dbReference type="EMBL" id="RIA93917.1"/>
    </source>
</evidence>
<dbReference type="STRING" id="658196.A0A397TC95"/>
<evidence type="ECO:0000313" key="6">
    <source>
        <dbReference type="Proteomes" id="UP000265703"/>
    </source>
</evidence>
<proteinExistence type="inferred from homology"/>
<feature type="domain" description="Aldehyde dehydrogenase" evidence="4">
    <location>
        <begin position="80"/>
        <end position="543"/>
    </location>
</feature>
<keyword evidence="2" id="KW-0560">Oxidoreductase</keyword>
<reference evidence="5 6" key="1">
    <citation type="submission" date="2018-06" db="EMBL/GenBank/DDBJ databases">
        <title>Comparative genomics reveals the genomic features of Rhizophagus irregularis, R. cerebriforme, R. diaphanum and Gigaspora rosea, and their symbiotic lifestyle signature.</title>
        <authorList>
            <person name="Morin E."/>
            <person name="San Clemente H."/>
            <person name="Chen E.C.H."/>
            <person name="De La Providencia I."/>
            <person name="Hainaut M."/>
            <person name="Kuo A."/>
            <person name="Kohler A."/>
            <person name="Murat C."/>
            <person name="Tang N."/>
            <person name="Roy S."/>
            <person name="Loubradou J."/>
            <person name="Henrissat B."/>
            <person name="Grigoriev I.V."/>
            <person name="Corradi N."/>
            <person name="Roux C."/>
            <person name="Martin F.M."/>
        </authorList>
    </citation>
    <scope>NUCLEOTIDE SEQUENCE [LARGE SCALE GENOMIC DNA]</scope>
    <source>
        <strain evidence="5 6">DAOM 227022</strain>
    </source>
</reference>
<keyword evidence="3" id="KW-0472">Membrane</keyword>
<dbReference type="GO" id="GO:0016620">
    <property type="term" value="F:oxidoreductase activity, acting on the aldehyde or oxo group of donors, NAD or NADP as acceptor"/>
    <property type="evidence" value="ECO:0007669"/>
    <property type="project" value="InterPro"/>
</dbReference>
<protein>
    <submittedName>
        <fullName evidence="5">Aldehyde/histidinol dehydrogenase</fullName>
    </submittedName>
</protein>
<dbReference type="EMBL" id="QKYT01000094">
    <property type="protein sequence ID" value="RIA93917.1"/>
    <property type="molecule type" value="Genomic_DNA"/>
</dbReference>
<dbReference type="InterPro" id="IPR015590">
    <property type="entry name" value="Aldehyde_DH_dom"/>
</dbReference>
<dbReference type="PANTHER" id="PTHR11699">
    <property type="entry name" value="ALDEHYDE DEHYDROGENASE-RELATED"/>
    <property type="match status" value="1"/>
</dbReference>
<comment type="similarity">
    <text evidence="1">Belongs to the aldehyde dehydrogenase family.</text>
</comment>
<dbReference type="FunFam" id="3.40.309.10:FF:000024">
    <property type="entry name" value="Betaine aldehyde dehydrogenase"/>
    <property type="match status" value="1"/>
</dbReference>
<gene>
    <name evidence="5" type="ORF">C1645_818786</name>
</gene>
<dbReference type="Proteomes" id="UP000265703">
    <property type="component" value="Unassembled WGS sequence"/>
</dbReference>
<dbReference type="InterPro" id="IPR016163">
    <property type="entry name" value="Ald_DH_C"/>
</dbReference>
<dbReference type="InterPro" id="IPR016161">
    <property type="entry name" value="Ald_DH/histidinol_DH"/>
</dbReference>
<sequence>MAEFIEYITESLLGLNIDLTQAFISVFVLIISGLILKFLLFKNKIVKFVVEVPIEAKPGWNSGKILEKPHLKDAFNPGYITCYDPATGQLLDMIRAHTEDDVKEALKKARNAQQKWIKTTFSERKRVLKSLLNFIIDNQEEICLVSSRDTGKTLIDGKFGEVLTTCEKIRWTINHGEKALTTEYREASPILAYKSAKIEYHPLGVVAALVSWNYPFHNAFVPIISSLFVGNGILIKASEQVAWSMQYYSKIIKTCLMECGHDPEIVQFLCGFPECGEAIVRSGVDGITFIGSCQVGKQVMKAASDNLTPCILELGGKDCAIIRHDVNLSQALPIIMRGTFQNAGQNCVGLERILVHESLYDEFVDKAAEQIKKMKVGSILNDDNVVDVGAMTMSGQGERLQSLIQASVSEGAKLILGGHQYIHPKYPTAQYFEPTLLIDVTPDMTILKQELFAPIMIVMKFSTDEEAIEICNKSPYGLGNSVFSGDQSKGDWMSRRLRCGMVNINDFGATYLSNLPFGGVGISGFGRFGGVEGLRSLCLMKSVTTDRFPLFFKTSIPRVVDYPMHPNGSSFISHLVILLYVNSLMEKMKAVTGLIKDSLS</sequence>
<dbReference type="InterPro" id="IPR016160">
    <property type="entry name" value="Ald_DH_CS_CYS"/>
</dbReference>
<evidence type="ECO:0000256" key="1">
    <source>
        <dbReference type="ARBA" id="ARBA00009986"/>
    </source>
</evidence>
<dbReference type="Pfam" id="PF00171">
    <property type="entry name" value="Aldedh"/>
    <property type="match status" value="1"/>
</dbReference>
<organism evidence="5 6">
    <name type="scientific">Glomus cerebriforme</name>
    <dbReference type="NCBI Taxonomy" id="658196"/>
    <lineage>
        <taxon>Eukaryota</taxon>
        <taxon>Fungi</taxon>
        <taxon>Fungi incertae sedis</taxon>
        <taxon>Mucoromycota</taxon>
        <taxon>Glomeromycotina</taxon>
        <taxon>Glomeromycetes</taxon>
        <taxon>Glomerales</taxon>
        <taxon>Glomeraceae</taxon>
        <taxon>Glomus</taxon>
    </lineage>
</organism>
<evidence type="ECO:0000259" key="4">
    <source>
        <dbReference type="Pfam" id="PF00171"/>
    </source>
</evidence>
<dbReference type="OrthoDB" id="310895at2759"/>
<dbReference type="Gene3D" id="3.40.605.10">
    <property type="entry name" value="Aldehyde Dehydrogenase, Chain A, domain 1"/>
    <property type="match status" value="1"/>
</dbReference>
<dbReference type="InterPro" id="IPR016162">
    <property type="entry name" value="Ald_DH_N"/>
</dbReference>